<dbReference type="PANTHER" id="PTHR43289:SF6">
    <property type="entry name" value="SERINE_THREONINE-PROTEIN KINASE NEKL-3"/>
    <property type="match status" value="1"/>
</dbReference>
<feature type="compositionally biased region" description="Basic and acidic residues" evidence="6">
    <location>
        <begin position="375"/>
        <end position="385"/>
    </location>
</feature>
<evidence type="ECO:0000256" key="2">
    <source>
        <dbReference type="ARBA" id="ARBA00022741"/>
    </source>
</evidence>
<keyword evidence="3 8" id="KW-0418">Kinase</keyword>
<dbReference type="InterPro" id="IPR011009">
    <property type="entry name" value="Kinase-like_dom_sf"/>
</dbReference>
<keyword evidence="1" id="KW-0808">Transferase</keyword>
<dbReference type="SMART" id="SM00220">
    <property type="entry name" value="S_TKc"/>
    <property type="match status" value="1"/>
</dbReference>
<feature type="region of interest" description="Disordered" evidence="6">
    <location>
        <begin position="370"/>
        <end position="402"/>
    </location>
</feature>
<organism evidence="8 9">
    <name type="scientific">Arboricoccus pini</name>
    <dbReference type="NCBI Taxonomy" id="1963835"/>
    <lineage>
        <taxon>Bacteria</taxon>
        <taxon>Pseudomonadati</taxon>
        <taxon>Pseudomonadota</taxon>
        <taxon>Alphaproteobacteria</taxon>
        <taxon>Geminicoccales</taxon>
        <taxon>Geminicoccaceae</taxon>
        <taxon>Arboricoccus</taxon>
    </lineage>
</organism>
<evidence type="ECO:0000256" key="1">
    <source>
        <dbReference type="ARBA" id="ARBA00022679"/>
    </source>
</evidence>
<evidence type="ECO:0000256" key="4">
    <source>
        <dbReference type="ARBA" id="ARBA00022840"/>
    </source>
</evidence>
<dbReference type="RefSeq" id="WP_088562367.1">
    <property type="nucleotide sequence ID" value="NZ_FYEH01000012.1"/>
</dbReference>
<evidence type="ECO:0000256" key="6">
    <source>
        <dbReference type="SAM" id="MobiDB-lite"/>
    </source>
</evidence>
<keyword evidence="8" id="KW-0723">Serine/threonine-protein kinase</keyword>
<evidence type="ECO:0000256" key="3">
    <source>
        <dbReference type="ARBA" id="ARBA00022777"/>
    </source>
</evidence>
<dbReference type="Proteomes" id="UP000197065">
    <property type="component" value="Unassembled WGS sequence"/>
</dbReference>
<dbReference type="Gene3D" id="3.30.200.20">
    <property type="entry name" value="Phosphorylase Kinase, domain 1"/>
    <property type="match status" value="1"/>
</dbReference>
<evidence type="ECO:0000313" key="9">
    <source>
        <dbReference type="Proteomes" id="UP000197065"/>
    </source>
</evidence>
<sequence>MKTELPINLGRFRLTEKIGAGAMGVVYRGQDPLIDREVAIKVIRTDLLEESDRDNYRKRFRQEAQSVGRCVHPGIVTIYDVAEQEGDPYIVMAYVPGQTLQRRLAAGPLSVRDGIDITLQVLDALAHAHARGVVHRDIKPANVILSQDRVILTDFGIARMSAAGLTTPGLMLGTPSYMAPEQARGESADHRADIFAVGMLLLRSVTGALPYGDGSVAVVLSRMAASEPIDVTALEDIDPRLATVTAMAVAKDVEQRFQSAEAFARMLRAMTIERTEEEIWPLDLPARPKPVPTATEGQGLAMPEWLAGALANALAETMGPIAAFMVAREARTARDIEHLVQKLAASIDDQRQQERFLAVIKRTLASRETLSVPQAEHEALQESAREPTSAPESTDDEPSLTPDVMSSAQLMLARFIGPIAGVLVKRSSLEARSLDGFGEQLASFIDKDEERDDFRKEFKRTFAPVIRDGRSAH</sequence>
<evidence type="ECO:0000256" key="5">
    <source>
        <dbReference type="PROSITE-ProRule" id="PRU10141"/>
    </source>
</evidence>
<dbReference type="GO" id="GO:0005524">
    <property type="term" value="F:ATP binding"/>
    <property type="evidence" value="ECO:0007669"/>
    <property type="project" value="UniProtKB-UniRule"/>
</dbReference>
<dbReference type="CDD" id="cd14014">
    <property type="entry name" value="STKc_PknB_like"/>
    <property type="match status" value="1"/>
</dbReference>
<dbReference type="InterPro" id="IPR058395">
    <property type="entry name" value="DUF8082"/>
</dbReference>
<dbReference type="OrthoDB" id="9801841at2"/>
<accession>A0A212RQ33</accession>
<feature type="binding site" evidence="5">
    <location>
        <position position="41"/>
    </location>
    <ligand>
        <name>ATP</name>
        <dbReference type="ChEBI" id="CHEBI:30616"/>
    </ligand>
</feature>
<dbReference type="PROSITE" id="PS00108">
    <property type="entry name" value="PROTEIN_KINASE_ST"/>
    <property type="match status" value="1"/>
</dbReference>
<dbReference type="InterPro" id="IPR008271">
    <property type="entry name" value="Ser/Thr_kinase_AS"/>
</dbReference>
<dbReference type="PANTHER" id="PTHR43289">
    <property type="entry name" value="MITOGEN-ACTIVATED PROTEIN KINASE KINASE KINASE 20-RELATED"/>
    <property type="match status" value="1"/>
</dbReference>
<dbReference type="Pfam" id="PF00069">
    <property type="entry name" value="Pkinase"/>
    <property type="match status" value="1"/>
</dbReference>
<dbReference type="Gene3D" id="1.10.510.10">
    <property type="entry name" value="Transferase(Phosphotransferase) domain 1"/>
    <property type="match status" value="1"/>
</dbReference>
<proteinExistence type="predicted"/>
<dbReference type="InterPro" id="IPR000719">
    <property type="entry name" value="Prot_kinase_dom"/>
</dbReference>
<dbReference type="GO" id="GO:0004674">
    <property type="term" value="F:protein serine/threonine kinase activity"/>
    <property type="evidence" value="ECO:0007669"/>
    <property type="project" value="UniProtKB-KW"/>
</dbReference>
<keyword evidence="9" id="KW-1185">Reference proteome</keyword>
<protein>
    <submittedName>
        <fullName evidence="8">Serine/threonine protein kinase</fullName>
    </submittedName>
</protein>
<dbReference type="SUPFAM" id="SSF56112">
    <property type="entry name" value="Protein kinase-like (PK-like)"/>
    <property type="match status" value="1"/>
</dbReference>
<feature type="domain" description="Protein kinase" evidence="7">
    <location>
        <begin position="12"/>
        <end position="272"/>
    </location>
</feature>
<dbReference type="Pfam" id="PF26309">
    <property type="entry name" value="DUF8082"/>
    <property type="match status" value="2"/>
</dbReference>
<dbReference type="AlphaFoldDB" id="A0A212RQ33"/>
<evidence type="ECO:0000313" key="8">
    <source>
        <dbReference type="EMBL" id="SNB74706.1"/>
    </source>
</evidence>
<dbReference type="PROSITE" id="PS00107">
    <property type="entry name" value="PROTEIN_KINASE_ATP"/>
    <property type="match status" value="1"/>
</dbReference>
<evidence type="ECO:0000259" key="7">
    <source>
        <dbReference type="PROSITE" id="PS50011"/>
    </source>
</evidence>
<keyword evidence="2 5" id="KW-0547">Nucleotide-binding</keyword>
<gene>
    <name evidence="8" type="ORF">SAMN07250955_11228</name>
</gene>
<name>A0A212RQ33_9PROT</name>
<keyword evidence="4 5" id="KW-0067">ATP-binding</keyword>
<dbReference type="PROSITE" id="PS50011">
    <property type="entry name" value="PROTEIN_KINASE_DOM"/>
    <property type="match status" value="1"/>
</dbReference>
<dbReference type="InterPro" id="IPR017441">
    <property type="entry name" value="Protein_kinase_ATP_BS"/>
</dbReference>
<dbReference type="EMBL" id="FYEH01000012">
    <property type="protein sequence ID" value="SNB74706.1"/>
    <property type="molecule type" value="Genomic_DNA"/>
</dbReference>
<reference evidence="8 9" key="1">
    <citation type="submission" date="2017-06" db="EMBL/GenBank/DDBJ databases">
        <authorList>
            <person name="Kim H.J."/>
            <person name="Triplett B.A."/>
        </authorList>
    </citation>
    <scope>NUCLEOTIDE SEQUENCE [LARGE SCALE GENOMIC DNA]</scope>
    <source>
        <strain evidence="8 9">B29T1</strain>
    </source>
</reference>